<name>A0A2N5TDC2_9BASI</name>
<proteinExistence type="predicted"/>
<evidence type="ECO:0000256" key="1">
    <source>
        <dbReference type="SAM" id="MobiDB-lite"/>
    </source>
</evidence>
<reference evidence="2 3" key="1">
    <citation type="submission" date="2017-11" db="EMBL/GenBank/DDBJ databases">
        <title>De novo assembly and phasing of dikaryotic genomes from two isolates of Puccinia coronata f. sp. avenae, the causal agent of oat crown rust.</title>
        <authorList>
            <person name="Miller M.E."/>
            <person name="Zhang Y."/>
            <person name="Omidvar V."/>
            <person name="Sperschneider J."/>
            <person name="Schwessinger B."/>
            <person name="Raley C."/>
            <person name="Palmer J.M."/>
            <person name="Garnica D."/>
            <person name="Upadhyaya N."/>
            <person name="Rathjen J."/>
            <person name="Taylor J.M."/>
            <person name="Park R.F."/>
            <person name="Dodds P.N."/>
            <person name="Hirsch C.D."/>
            <person name="Kianian S.F."/>
            <person name="Figueroa M."/>
        </authorList>
    </citation>
    <scope>NUCLEOTIDE SEQUENCE [LARGE SCALE GENOMIC DNA]</scope>
    <source>
        <strain evidence="2">12SD80</strain>
    </source>
</reference>
<gene>
    <name evidence="2" type="ORF">PCASD_12045</name>
</gene>
<comment type="caution">
    <text evidence="2">The sequence shown here is derived from an EMBL/GenBank/DDBJ whole genome shotgun (WGS) entry which is preliminary data.</text>
</comment>
<dbReference type="Proteomes" id="UP000235392">
    <property type="component" value="Unassembled WGS sequence"/>
</dbReference>
<protein>
    <submittedName>
        <fullName evidence="2">Uncharacterized protein</fullName>
    </submittedName>
</protein>
<sequence>MAERFTCASVSKWIATADEVDWLRAGATHPENWAGYNSPLSAQDARHVLPLVGPGQRRSTHPLPIKHHHFRAARISQGNVLELSIPRLRPAPPAPASNHPGLVVGSPTT</sequence>
<dbReference type="AlphaFoldDB" id="A0A2N5TDC2"/>
<evidence type="ECO:0000313" key="2">
    <source>
        <dbReference type="EMBL" id="PLW23503.1"/>
    </source>
</evidence>
<feature type="region of interest" description="Disordered" evidence="1">
    <location>
        <begin position="87"/>
        <end position="109"/>
    </location>
</feature>
<dbReference type="EMBL" id="PGCI01000631">
    <property type="protein sequence ID" value="PLW23503.1"/>
    <property type="molecule type" value="Genomic_DNA"/>
</dbReference>
<evidence type="ECO:0000313" key="3">
    <source>
        <dbReference type="Proteomes" id="UP000235392"/>
    </source>
</evidence>
<accession>A0A2N5TDC2</accession>
<organism evidence="2 3">
    <name type="scientific">Puccinia coronata f. sp. avenae</name>
    <dbReference type="NCBI Taxonomy" id="200324"/>
    <lineage>
        <taxon>Eukaryota</taxon>
        <taxon>Fungi</taxon>
        <taxon>Dikarya</taxon>
        <taxon>Basidiomycota</taxon>
        <taxon>Pucciniomycotina</taxon>
        <taxon>Pucciniomycetes</taxon>
        <taxon>Pucciniales</taxon>
        <taxon>Pucciniaceae</taxon>
        <taxon>Puccinia</taxon>
    </lineage>
</organism>